<keyword evidence="1" id="KW-0614">Plasmid</keyword>
<evidence type="ECO:0000313" key="1">
    <source>
        <dbReference type="EMBL" id="ABC67347.1"/>
    </source>
</evidence>
<reference evidence="1" key="1">
    <citation type="journal article" date="2006" name="Appl. Environ. Microbiol.">
        <title>Diversity of telomere palindromic sequences and replication genes among Streptomyces linear plasmids.</title>
        <authorList>
            <person name="Zhang R."/>
            <person name="Yang Y."/>
            <person name="Fang P."/>
            <person name="Jiang C."/>
            <person name="Xu L."/>
            <person name="Zhu Y."/>
            <person name="Shen M."/>
            <person name="Xia H."/>
            <person name="Zhao J."/>
            <person name="Chen T."/>
            <person name="Qin Z."/>
        </authorList>
    </citation>
    <scope>NUCLEOTIDE SEQUENCE</scope>
    <source>
        <strain evidence="1">44030</strain>
        <plasmid evidence="1">pRL1</plasmid>
    </source>
</reference>
<gene>
    <name evidence="1" type="ORF">pRL1.18</name>
</gene>
<dbReference type="AlphaFoldDB" id="Q2LEW8"/>
<organism evidence="1">
    <name type="scientific">Streptomyces sp. 44030</name>
    <dbReference type="NCBI Taxonomy" id="364102"/>
    <lineage>
        <taxon>Bacteria</taxon>
        <taxon>Bacillati</taxon>
        <taxon>Actinomycetota</taxon>
        <taxon>Actinomycetes</taxon>
        <taxon>Kitasatosporales</taxon>
        <taxon>Streptomycetaceae</taxon>
        <taxon>Streptomyces</taxon>
    </lineage>
</organism>
<protein>
    <submittedName>
        <fullName evidence="1">Uncharacterized protein</fullName>
    </submittedName>
</protein>
<proteinExistence type="predicted"/>
<name>Q2LEW8_9ACTN</name>
<accession>Q2LEW8</accession>
<dbReference type="RefSeq" id="WP_012476915.1">
    <property type="nucleotide sequence ID" value="NC_010849.1"/>
</dbReference>
<dbReference type="EMBL" id="DQ322649">
    <property type="protein sequence ID" value="ABC67347.1"/>
    <property type="molecule type" value="Genomic_DNA"/>
</dbReference>
<sequence length="78" mass="8911">MTATMPLPFDVVVEPLGPFKPDVVVEHSADPDYWTVYVPGHDGLIYNRTLATADLAHLRDVDHVRVTDRRTREPWSVR</sequence>
<geneLocation type="plasmid" evidence="1">
    <name>pRL1</name>
</geneLocation>